<dbReference type="KEGG" id="cnan:A2G96_16995"/>
<evidence type="ECO:0008006" key="4">
    <source>
        <dbReference type="Google" id="ProtNLM"/>
    </source>
</evidence>
<proteinExistence type="predicted"/>
<dbReference type="AlphaFoldDB" id="A0A142JMI2"/>
<reference evidence="2 3" key="1">
    <citation type="submission" date="2016-03" db="EMBL/GenBank/DDBJ databases">
        <title>Complete genome sequence of a novel chlorpyrifos degrading bacterium, Cupriavidus nantongensis sp. X1.</title>
        <authorList>
            <person name="Fang L."/>
        </authorList>
    </citation>
    <scope>NUCLEOTIDE SEQUENCE [LARGE SCALE GENOMIC DNA]</scope>
    <source>
        <strain evidence="2 3">X1</strain>
    </source>
</reference>
<feature type="compositionally biased region" description="Basic and acidic residues" evidence="1">
    <location>
        <begin position="388"/>
        <end position="404"/>
    </location>
</feature>
<dbReference type="STRING" id="1796606.A2G96_16995"/>
<feature type="region of interest" description="Disordered" evidence="1">
    <location>
        <begin position="388"/>
        <end position="417"/>
    </location>
</feature>
<dbReference type="Proteomes" id="UP000075238">
    <property type="component" value="Chromosome 1"/>
</dbReference>
<dbReference type="GO" id="GO:0007059">
    <property type="term" value="P:chromosome segregation"/>
    <property type="evidence" value="ECO:0007669"/>
    <property type="project" value="TreeGrafter"/>
</dbReference>
<sequence length="646" mass="70505">MSHKPGDLLHIRARDLILSPRNQRTRLRKRVLEIGASLVSHGQIENLSVIPHVSRKKNAPAFEVIDGGTRLEAAMLKISAGELPESFEFLCMVADPDHAEEISVAANMHEPMHPADEFDAFKGMIDAGKSIEDVAARFGVTPLTVQRRLKLANVSPHLVQGYRDGELTLDQLMAFAISDSHKAQESLWKRLTGASPWEKTADKIRAALATPGAINAKTDRLARFVGLDVYEAAGGKVMRDLFSDGGGFVSDSGLLQRLAEEKLAAAAEDVRAEGWSWVKTVDKWTYSDEMAYSKSQPKKRDLTDEECGLLASLREREAALDKKTDALDFEDEELDAELDDVRGQIEAMEALQSEFSDRQKSKGGAVLTIDHGGQLKIVRGLIAPTERKAKKDIAGDTSSERLDKSAAPAEESERPLSERLVTQLTAHRTAALQALIAQSPRIALVSLLHALVPQVFMPPEDRYRYSAAAKVSLTNNRGLGRDASGDLESSRAWLSLDQSIGHWQAVLPGEDEDLFAWLQNLSPTKQLELLAVCVAHSINTVELSEVAAGHARAHQLAAAVGLDMADWWEPTGASYLASVPKSRRMDAVREVAGDEAAERIGTMKKDAMIGAAEEYLAGRRWLPHILRQPGAPATDGKLPTTAEAEA</sequence>
<dbReference type="PANTHER" id="PTHR33375:SF7">
    <property type="entry name" value="CHROMOSOME 2-PARTITIONING PROTEIN PARB-RELATED"/>
    <property type="match status" value="1"/>
</dbReference>
<evidence type="ECO:0000313" key="3">
    <source>
        <dbReference type="Proteomes" id="UP000075238"/>
    </source>
</evidence>
<accession>A0A142JMI2</accession>
<evidence type="ECO:0000313" key="2">
    <source>
        <dbReference type="EMBL" id="AMR79294.1"/>
    </source>
</evidence>
<dbReference type="OrthoDB" id="9813122at2"/>
<gene>
    <name evidence="2" type="ORF">A2G96_16995</name>
</gene>
<dbReference type="SUPFAM" id="SSF109709">
    <property type="entry name" value="KorB DNA-binding domain-like"/>
    <property type="match status" value="1"/>
</dbReference>
<keyword evidence="3" id="KW-1185">Reference proteome</keyword>
<dbReference type="InterPro" id="IPR050336">
    <property type="entry name" value="Chromosome_partition/occlusion"/>
</dbReference>
<organism evidence="2 3">
    <name type="scientific">Cupriavidus nantongensis</name>
    <dbReference type="NCBI Taxonomy" id="1796606"/>
    <lineage>
        <taxon>Bacteria</taxon>
        <taxon>Pseudomonadati</taxon>
        <taxon>Pseudomonadota</taxon>
        <taxon>Betaproteobacteria</taxon>
        <taxon>Burkholderiales</taxon>
        <taxon>Burkholderiaceae</taxon>
        <taxon>Cupriavidus</taxon>
    </lineage>
</organism>
<dbReference type="PANTHER" id="PTHR33375">
    <property type="entry name" value="CHROMOSOME-PARTITIONING PROTEIN PARB-RELATED"/>
    <property type="match status" value="1"/>
</dbReference>
<protein>
    <recommendedName>
        <fullName evidence="4">Chromosome partitioning protein ParB</fullName>
    </recommendedName>
</protein>
<dbReference type="Gene3D" id="1.10.10.2830">
    <property type="match status" value="1"/>
</dbReference>
<dbReference type="EMBL" id="CP014844">
    <property type="protein sequence ID" value="AMR79294.1"/>
    <property type="molecule type" value="Genomic_DNA"/>
</dbReference>
<dbReference type="RefSeq" id="WP_062801175.1">
    <property type="nucleotide sequence ID" value="NZ_CP014844.1"/>
</dbReference>
<name>A0A142JMI2_9BURK</name>
<evidence type="ECO:0000256" key="1">
    <source>
        <dbReference type="SAM" id="MobiDB-lite"/>
    </source>
</evidence>
<dbReference type="GO" id="GO:0005694">
    <property type="term" value="C:chromosome"/>
    <property type="evidence" value="ECO:0007669"/>
    <property type="project" value="TreeGrafter"/>
</dbReference>